<organism evidence="8 9">
    <name type="scientific">Triparma columacea</name>
    <dbReference type="NCBI Taxonomy" id="722753"/>
    <lineage>
        <taxon>Eukaryota</taxon>
        <taxon>Sar</taxon>
        <taxon>Stramenopiles</taxon>
        <taxon>Ochrophyta</taxon>
        <taxon>Bolidophyceae</taxon>
        <taxon>Parmales</taxon>
        <taxon>Triparmaceae</taxon>
        <taxon>Triparma</taxon>
    </lineage>
</organism>
<feature type="repeat" description="WD" evidence="7">
    <location>
        <begin position="117"/>
        <end position="130"/>
    </location>
</feature>
<dbReference type="PANTHER" id="PTHR46042:SF1">
    <property type="entry name" value="DIPHTHINE METHYLTRANSFERASE"/>
    <property type="match status" value="1"/>
</dbReference>
<dbReference type="EC" id="3.1.1.97" evidence="5"/>
<dbReference type="GO" id="GO:0061685">
    <property type="term" value="F:diphthine methylesterase activity"/>
    <property type="evidence" value="ECO:0007669"/>
    <property type="project" value="UniProtKB-EC"/>
</dbReference>
<sequence length="282" mass="31012">MTCFCGQSVPPSNPYIVQALDGRVRYYDYVENEVRGETNVNDGVVATDLRWVAERLGWLVTFADSTFCFFPDIGGGHGLGGEPGDLEWSCEGAHGFFGVGAEVWCVEYGWVGGKGVVATGGDDGRLRLWDWGEHGGFEEVKGRGGGMEAGGGVTRLERVEGGGGEGEVDFLVGSYDEAVRRVRYCTERRALEVLWETEVGGGVWRLERFPGWEEGGEDVWLAGIMYGGAMVLGSDGRKRGGVEKGFESMVYGAGWIKEGEEWKCVACSFYDMRVRVWDWEDK</sequence>
<dbReference type="InterPro" id="IPR011047">
    <property type="entry name" value="Quinoprotein_ADH-like_sf"/>
</dbReference>
<gene>
    <name evidence="8" type="ORF">TrCOL_g463</name>
</gene>
<comment type="pathway">
    <text evidence="1">Protein modification; peptidyl-diphthamide biosynthesis.</text>
</comment>
<evidence type="ECO:0000256" key="1">
    <source>
        <dbReference type="ARBA" id="ARBA00005156"/>
    </source>
</evidence>
<protein>
    <recommendedName>
        <fullName evidence="5">methylated diphthine methylhydrolase</fullName>
        <ecNumber evidence="5">3.1.1.97</ecNumber>
    </recommendedName>
</protein>
<dbReference type="Proteomes" id="UP001165065">
    <property type="component" value="Unassembled WGS sequence"/>
</dbReference>
<dbReference type="OrthoDB" id="1930760at2759"/>
<proteinExistence type="inferred from homology"/>
<name>A0A9W7GPN0_9STRA</name>
<dbReference type="InterPro" id="IPR001680">
    <property type="entry name" value="WD40_rpt"/>
</dbReference>
<dbReference type="Pfam" id="PF00400">
    <property type="entry name" value="WD40"/>
    <property type="match status" value="1"/>
</dbReference>
<comment type="similarity">
    <text evidence="4">Belongs to the DPH7 family.</text>
</comment>
<keyword evidence="9" id="KW-1185">Reference proteome</keyword>
<comment type="caution">
    <text evidence="8">The sequence shown here is derived from an EMBL/GenBank/DDBJ whole genome shotgun (WGS) entry which is preliminary data.</text>
</comment>
<reference evidence="9" key="1">
    <citation type="journal article" date="2023" name="Commun. Biol.">
        <title>Genome analysis of Parmales, the sister group of diatoms, reveals the evolutionary specialization of diatoms from phago-mixotrophs to photoautotrophs.</title>
        <authorList>
            <person name="Ban H."/>
            <person name="Sato S."/>
            <person name="Yoshikawa S."/>
            <person name="Yamada K."/>
            <person name="Nakamura Y."/>
            <person name="Ichinomiya M."/>
            <person name="Sato N."/>
            <person name="Blanc-Mathieu R."/>
            <person name="Endo H."/>
            <person name="Kuwata A."/>
            <person name="Ogata H."/>
        </authorList>
    </citation>
    <scope>NUCLEOTIDE SEQUENCE [LARGE SCALE GENOMIC DNA]</scope>
</reference>
<dbReference type="PROSITE" id="PS50082">
    <property type="entry name" value="WD_REPEATS_2"/>
    <property type="match status" value="1"/>
</dbReference>
<evidence type="ECO:0000256" key="5">
    <source>
        <dbReference type="ARBA" id="ARBA00039131"/>
    </source>
</evidence>
<dbReference type="AlphaFoldDB" id="A0A9W7GPN0"/>
<dbReference type="InterPro" id="IPR052415">
    <property type="entry name" value="Diphthine_MTase"/>
</dbReference>
<dbReference type="SUPFAM" id="SSF50998">
    <property type="entry name" value="Quinoprotein alcohol dehydrogenase-like"/>
    <property type="match status" value="1"/>
</dbReference>
<evidence type="ECO:0000256" key="4">
    <source>
        <dbReference type="ARBA" id="ARBA00038092"/>
    </source>
</evidence>
<comment type="catalytic activity">
    <reaction evidence="6">
        <text>diphthine methyl ester-[translation elongation factor 2] + H2O = diphthine-[translation elongation factor 2] + methanol + H(+)</text>
        <dbReference type="Rhea" id="RHEA:42656"/>
        <dbReference type="Rhea" id="RHEA-COMP:10172"/>
        <dbReference type="Rhea" id="RHEA-COMP:10173"/>
        <dbReference type="ChEBI" id="CHEBI:15377"/>
        <dbReference type="ChEBI" id="CHEBI:15378"/>
        <dbReference type="ChEBI" id="CHEBI:17790"/>
        <dbReference type="ChEBI" id="CHEBI:79005"/>
        <dbReference type="ChEBI" id="CHEBI:82696"/>
        <dbReference type="EC" id="3.1.1.97"/>
    </reaction>
</comment>
<evidence type="ECO:0000256" key="3">
    <source>
        <dbReference type="ARBA" id="ARBA00022737"/>
    </source>
</evidence>
<dbReference type="EMBL" id="BRYA01000410">
    <property type="protein sequence ID" value="GMI48606.1"/>
    <property type="molecule type" value="Genomic_DNA"/>
</dbReference>
<dbReference type="InterPro" id="IPR015943">
    <property type="entry name" value="WD40/YVTN_repeat-like_dom_sf"/>
</dbReference>
<keyword evidence="3" id="KW-0677">Repeat</keyword>
<evidence type="ECO:0000256" key="7">
    <source>
        <dbReference type="PROSITE-ProRule" id="PRU00221"/>
    </source>
</evidence>
<dbReference type="GO" id="GO:0017183">
    <property type="term" value="P:protein histidyl modification to diphthamide"/>
    <property type="evidence" value="ECO:0007669"/>
    <property type="project" value="TreeGrafter"/>
</dbReference>
<accession>A0A9W7GPN0</accession>
<dbReference type="GO" id="GO:0005737">
    <property type="term" value="C:cytoplasm"/>
    <property type="evidence" value="ECO:0007669"/>
    <property type="project" value="TreeGrafter"/>
</dbReference>
<dbReference type="Gene3D" id="2.130.10.10">
    <property type="entry name" value="YVTN repeat-like/Quinoprotein amine dehydrogenase"/>
    <property type="match status" value="1"/>
</dbReference>
<evidence type="ECO:0000256" key="2">
    <source>
        <dbReference type="ARBA" id="ARBA00022574"/>
    </source>
</evidence>
<evidence type="ECO:0000313" key="9">
    <source>
        <dbReference type="Proteomes" id="UP001165065"/>
    </source>
</evidence>
<keyword evidence="2 7" id="KW-0853">WD repeat</keyword>
<evidence type="ECO:0000313" key="8">
    <source>
        <dbReference type="EMBL" id="GMI48606.1"/>
    </source>
</evidence>
<dbReference type="PANTHER" id="PTHR46042">
    <property type="entry name" value="DIPHTHINE METHYLTRANSFERASE"/>
    <property type="match status" value="1"/>
</dbReference>
<evidence type="ECO:0000256" key="6">
    <source>
        <dbReference type="ARBA" id="ARBA00047551"/>
    </source>
</evidence>